<comment type="caution">
    <text evidence="1">The sequence shown here is derived from an EMBL/GenBank/DDBJ whole genome shotgun (WGS) entry which is preliminary data.</text>
</comment>
<evidence type="ECO:0000313" key="2">
    <source>
        <dbReference type="Proteomes" id="UP001163603"/>
    </source>
</evidence>
<keyword evidence="2" id="KW-1185">Reference proteome</keyword>
<sequence>MLLNPSLFLISPFHSGSESYSELNPTEPQVKFPSEEVRMKLSAQGWINSAPVYSRHHVASPKKFHHSLAQGTSSIWNFFKSQNPSCSSWKQEDVETSQNAKATVGDCCSKLIQVQEPIESFLPETATNSGRSSSDQIQQTSEAWNYRIEEIDPTVIDELPP</sequence>
<reference evidence="2" key="1">
    <citation type="journal article" date="2023" name="G3 (Bethesda)">
        <title>Genome assembly and association tests identify interacting loci associated with vigor, precocity, and sex in interspecific pistachio rootstocks.</title>
        <authorList>
            <person name="Palmer W."/>
            <person name="Jacygrad E."/>
            <person name="Sagayaradj S."/>
            <person name="Cavanaugh K."/>
            <person name="Han R."/>
            <person name="Bertier L."/>
            <person name="Beede B."/>
            <person name="Kafkas S."/>
            <person name="Golino D."/>
            <person name="Preece J."/>
            <person name="Michelmore R."/>
        </authorList>
    </citation>
    <scope>NUCLEOTIDE SEQUENCE [LARGE SCALE GENOMIC DNA]</scope>
</reference>
<protein>
    <submittedName>
        <fullName evidence="1">Uncharacterized protein</fullName>
    </submittedName>
</protein>
<name>A0ACC0XLS9_9ROSI</name>
<dbReference type="Proteomes" id="UP001163603">
    <property type="component" value="Chromosome 12"/>
</dbReference>
<evidence type="ECO:0000313" key="1">
    <source>
        <dbReference type="EMBL" id="KAJ0018356.1"/>
    </source>
</evidence>
<organism evidence="1 2">
    <name type="scientific">Pistacia integerrima</name>
    <dbReference type="NCBI Taxonomy" id="434235"/>
    <lineage>
        <taxon>Eukaryota</taxon>
        <taxon>Viridiplantae</taxon>
        <taxon>Streptophyta</taxon>
        <taxon>Embryophyta</taxon>
        <taxon>Tracheophyta</taxon>
        <taxon>Spermatophyta</taxon>
        <taxon>Magnoliopsida</taxon>
        <taxon>eudicotyledons</taxon>
        <taxon>Gunneridae</taxon>
        <taxon>Pentapetalae</taxon>
        <taxon>rosids</taxon>
        <taxon>malvids</taxon>
        <taxon>Sapindales</taxon>
        <taxon>Anacardiaceae</taxon>
        <taxon>Pistacia</taxon>
    </lineage>
</organism>
<proteinExistence type="predicted"/>
<dbReference type="EMBL" id="CM047747">
    <property type="protein sequence ID" value="KAJ0018356.1"/>
    <property type="molecule type" value="Genomic_DNA"/>
</dbReference>
<gene>
    <name evidence="1" type="ORF">Pint_11996</name>
</gene>
<accession>A0ACC0XLS9</accession>